<dbReference type="EnsemblMetazoa" id="ASIC005538-RA">
    <property type="protein sequence ID" value="ASIC005538-PA"/>
    <property type="gene ID" value="ASIC005538"/>
</dbReference>
<dbReference type="OrthoDB" id="6730643at2759"/>
<dbReference type="Pfam" id="PF02010">
    <property type="entry name" value="REJ"/>
    <property type="match status" value="1"/>
</dbReference>
<feature type="region of interest" description="Disordered" evidence="1">
    <location>
        <begin position="935"/>
        <end position="1027"/>
    </location>
</feature>
<feature type="domain" description="PKD/REJ-like" evidence="3">
    <location>
        <begin position="460"/>
        <end position="563"/>
    </location>
</feature>
<reference evidence="4 6" key="1">
    <citation type="journal article" date="2014" name="BMC Genomics">
        <title>Genome sequence of Anopheles sinensis provides insight into genetics basis of mosquito competence for malaria parasites.</title>
        <authorList>
            <person name="Zhou D."/>
            <person name="Zhang D."/>
            <person name="Ding G."/>
            <person name="Shi L."/>
            <person name="Hou Q."/>
            <person name="Ye Y."/>
            <person name="Xu Y."/>
            <person name="Zhou H."/>
            <person name="Xiong C."/>
            <person name="Li S."/>
            <person name="Yu J."/>
            <person name="Hong S."/>
            <person name="Yu X."/>
            <person name="Zou P."/>
            <person name="Chen C."/>
            <person name="Chang X."/>
            <person name="Wang W."/>
            <person name="Lv Y."/>
            <person name="Sun Y."/>
            <person name="Ma L."/>
            <person name="Shen B."/>
            <person name="Zhu C."/>
        </authorList>
    </citation>
    <scope>NUCLEOTIDE SEQUENCE [LARGE SCALE GENOMIC DNA]</scope>
</reference>
<feature type="transmembrane region" description="Helical" evidence="2">
    <location>
        <begin position="1034"/>
        <end position="1057"/>
    </location>
</feature>
<dbReference type="STRING" id="74873.A0A084VJS9"/>
<reference evidence="5" key="2">
    <citation type="submission" date="2020-05" db="UniProtKB">
        <authorList>
            <consortium name="EnsemblMetazoa"/>
        </authorList>
    </citation>
    <scope>IDENTIFICATION</scope>
</reference>
<evidence type="ECO:0000313" key="5">
    <source>
        <dbReference type="EnsemblMetazoa" id="ASIC005538-PA"/>
    </source>
</evidence>
<keyword evidence="6" id="KW-1185">Reference proteome</keyword>
<dbReference type="VEuPathDB" id="VectorBase:ASIC005538"/>
<keyword evidence="2" id="KW-0812">Transmembrane</keyword>
<evidence type="ECO:0000313" key="6">
    <source>
        <dbReference type="Proteomes" id="UP000030765"/>
    </source>
</evidence>
<dbReference type="OMA" id="TAQLIFC"/>
<organism evidence="4">
    <name type="scientific">Anopheles sinensis</name>
    <name type="common">Mosquito</name>
    <dbReference type="NCBI Taxonomy" id="74873"/>
    <lineage>
        <taxon>Eukaryota</taxon>
        <taxon>Metazoa</taxon>
        <taxon>Ecdysozoa</taxon>
        <taxon>Arthropoda</taxon>
        <taxon>Hexapoda</taxon>
        <taxon>Insecta</taxon>
        <taxon>Pterygota</taxon>
        <taxon>Neoptera</taxon>
        <taxon>Endopterygota</taxon>
        <taxon>Diptera</taxon>
        <taxon>Nematocera</taxon>
        <taxon>Culicoidea</taxon>
        <taxon>Culicidae</taxon>
        <taxon>Anophelinae</taxon>
        <taxon>Anopheles</taxon>
    </lineage>
</organism>
<evidence type="ECO:0000256" key="2">
    <source>
        <dbReference type="SAM" id="Phobius"/>
    </source>
</evidence>
<feature type="compositionally biased region" description="Polar residues" evidence="1">
    <location>
        <begin position="938"/>
        <end position="980"/>
    </location>
</feature>
<keyword evidence="2" id="KW-0472">Membrane</keyword>
<evidence type="ECO:0000313" key="4">
    <source>
        <dbReference type="EMBL" id="KFB38223.1"/>
    </source>
</evidence>
<name>A0A084VJS9_ANOSI</name>
<protein>
    <submittedName>
        <fullName evidence="4">AGAP013088-PA-like protein</fullName>
    </submittedName>
</protein>
<evidence type="ECO:0000256" key="1">
    <source>
        <dbReference type="SAM" id="MobiDB-lite"/>
    </source>
</evidence>
<gene>
    <name evidence="4" type="ORF">ZHAS_00005538</name>
</gene>
<dbReference type="AlphaFoldDB" id="A0A084VJS9"/>
<evidence type="ECO:0000259" key="3">
    <source>
        <dbReference type="Pfam" id="PF02010"/>
    </source>
</evidence>
<sequence>MGTNRWGLIDITSFQTKGGQRLHYRVTTYFKLLDGFVSQRHTLGLWRAVRLLEQRIRRDRDLISDSGQLAIATDELVPGAVYVFGVVGVTDDGTAMSEEQNFTMTYRSPEQGASFESFDGAASSNDDVSLLLLGSETCYADMEYSVTAQLIFCRRRTDYFFRWSIEGLDEPSLDVSMERSKTLRVPAGSFTPGHTYGIHVEVHTSSGEQDILTMTRMKVTILQRQTTLVLVPSEAIVGINQPTQIKAHTTGGRPDLETKWTCLREEGDTKQCEDMMEFGDTATIATFFKVGNYSIAASISGIGTDLTSDTHLSVNSKVIPSVRLLEWSQYPAVSGAPFRMLVSVSGLVPKCQSNWTVLREDGFAYFDPSEIPTESGDEKGSLGSFYIRDIEENFLSELVDYGNDTMVKDIVLSIPGADVGVQRSWKGLEPDVRYKFRLETHCPEPIDYGQSIAGQQERKLVESHWTFVLETNGAPQAPTIEVTPAGNGTALETVFQIISGIAKDSDQDYPLRYSFWYVADGVDINVGSFYEITSAETVLPYTRSGTVRTYVVVCDSREACTKADGPEVHILLGKEPSDEEISFTLESIDGFFDRLNLREALKVAFELLVTLRNQNSRLYAGTYQRFVDIFRQAVVRVGKVYTETTFLSEATIQQFIMQAKPILDLEEATNHELFQQLLELMESPDPRRRKRSTAPAPTSASVSKINNKLYLKEGMTVSNNVSVAREARAELLNYVHQAAKAYCMSESHHVYVGQLITLEVNRYRSLSEVNFQRLEIPNKVLLRVPPRRSEFKDAFLETEYFCVGRVYYARDLFVEREVHELDLGFYETFLLSIEKGGMWTLISWKSDYFLWSLDGRQLPNVTCQLREDDVWTGKHCITTETPTDEVLCNCTKMGYLRLSNETEPELSTSWSTTDTFSTEEVTTTESRMESTTILGVVETSSTPAITTNPGLSSTTGVASTTESDMVTLPSRTDTSTTPQNVSESVSPESPSTNGTTLTEHGPSPLQAENTSGSTGKALAPTDEPLHNRPMETSAIAYTILGALGISTLLMALLTVAYRRRRVVLRLADELHTVPNRTRTQSPHVRYARFQDEHNMTGDNVSTISDVLTI</sequence>
<dbReference type="InterPro" id="IPR002859">
    <property type="entry name" value="PKD/REJ-like"/>
</dbReference>
<dbReference type="Proteomes" id="UP000030765">
    <property type="component" value="Unassembled WGS sequence"/>
</dbReference>
<feature type="compositionally biased region" description="Low complexity" evidence="1">
    <location>
        <begin position="981"/>
        <end position="991"/>
    </location>
</feature>
<dbReference type="EMBL" id="KE524905">
    <property type="protein sequence ID" value="KFB38223.1"/>
    <property type="molecule type" value="Genomic_DNA"/>
</dbReference>
<dbReference type="EMBL" id="ATLV01013865">
    <property type="status" value="NOT_ANNOTATED_CDS"/>
    <property type="molecule type" value="Genomic_DNA"/>
</dbReference>
<dbReference type="VEuPathDB" id="VectorBase:ASIS015669"/>
<keyword evidence="2" id="KW-1133">Transmembrane helix</keyword>
<accession>A0A084VJS9</accession>
<proteinExistence type="predicted"/>